<feature type="domain" description="Peptidase S8/S53" evidence="7">
    <location>
        <begin position="531"/>
        <end position="586"/>
    </location>
</feature>
<evidence type="ECO:0000256" key="2">
    <source>
        <dbReference type="ARBA" id="ARBA00022729"/>
    </source>
</evidence>
<keyword evidence="3" id="KW-0378">Hydrolase</keyword>
<keyword evidence="5" id="KW-0106">Calcium</keyword>
<feature type="region of interest" description="Disordered" evidence="6">
    <location>
        <begin position="143"/>
        <end position="168"/>
    </location>
</feature>
<organism evidence="8 9">
    <name type="scientific">Spongiibacter pelagi</name>
    <dbReference type="NCBI Taxonomy" id="2760804"/>
    <lineage>
        <taxon>Bacteria</taxon>
        <taxon>Pseudomonadati</taxon>
        <taxon>Pseudomonadota</taxon>
        <taxon>Gammaproteobacteria</taxon>
        <taxon>Cellvibrionales</taxon>
        <taxon>Spongiibacteraceae</taxon>
        <taxon>Spongiibacter</taxon>
    </lineage>
</organism>
<dbReference type="PROSITE" id="PS00138">
    <property type="entry name" value="SUBTILASE_SER"/>
    <property type="match status" value="1"/>
</dbReference>
<evidence type="ECO:0000256" key="4">
    <source>
        <dbReference type="ARBA" id="ARBA00022825"/>
    </source>
</evidence>
<dbReference type="InterPro" id="IPR000209">
    <property type="entry name" value="Peptidase_S8/S53_dom"/>
</dbReference>
<dbReference type="PANTHER" id="PTHR10199">
    <property type="entry name" value="THROMBOSPONDIN"/>
    <property type="match status" value="1"/>
</dbReference>
<accession>A0A927GX54</accession>
<feature type="region of interest" description="Disordered" evidence="6">
    <location>
        <begin position="620"/>
        <end position="698"/>
    </location>
</feature>
<evidence type="ECO:0000259" key="7">
    <source>
        <dbReference type="Pfam" id="PF00082"/>
    </source>
</evidence>
<evidence type="ECO:0000313" key="8">
    <source>
        <dbReference type="EMBL" id="MBD2859084.1"/>
    </source>
</evidence>
<dbReference type="Pfam" id="PF02412">
    <property type="entry name" value="TSP_3"/>
    <property type="match status" value="2"/>
</dbReference>
<dbReference type="InterPro" id="IPR003367">
    <property type="entry name" value="Thrombospondin_3-like_rpt"/>
</dbReference>
<evidence type="ECO:0000256" key="3">
    <source>
        <dbReference type="ARBA" id="ARBA00022801"/>
    </source>
</evidence>
<dbReference type="GO" id="GO:0006508">
    <property type="term" value="P:proteolysis"/>
    <property type="evidence" value="ECO:0007669"/>
    <property type="project" value="UniProtKB-KW"/>
</dbReference>
<comment type="caution">
    <text evidence="8">The sequence shown here is derived from an EMBL/GenBank/DDBJ whole genome shotgun (WGS) entry which is preliminary data.</text>
</comment>
<gene>
    <name evidence="8" type="ORF">IB286_08680</name>
</gene>
<dbReference type="CDD" id="cd05562">
    <property type="entry name" value="Peptidases_S53_like"/>
    <property type="match status" value="1"/>
</dbReference>
<dbReference type="GO" id="GO:0004252">
    <property type="term" value="F:serine-type endopeptidase activity"/>
    <property type="evidence" value="ECO:0007669"/>
    <property type="project" value="InterPro"/>
</dbReference>
<feature type="compositionally biased region" description="Polar residues" evidence="6">
    <location>
        <begin position="143"/>
        <end position="166"/>
    </location>
</feature>
<protein>
    <submittedName>
        <fullName evidence="8">Thrombospondin type 3 repeat-containing protein</fullName>
    </submittedName>
</protein>
<evidence type="ECO:0000313" key="9">
    <source>
        <dbReference type="Proteomes" id="UP000610558"/>
    </source>
</evidence>
<evidence type="ECO:0000256" key="5">
    <source>
        <dbReference type="ARBA" id="ARBA00022837"/>
    </source>
</evidence>
<dbReference type="Gene3D" id="4.10.1080.10">
    <property type="entry name" value="TSP type-3 repeat"/>
    <property type="match status" value="1"/>
</dbReference>
<dbReference type="InterPro" id="IPR028974">
    <property type="entry name" value="TSP_type-3_rpt"/>
</dbReference>
<sequence length="728" mass="76279">MQQKAAEFEAGISELQRNINEPLSLKGIATQDNASGIVVELLLNNPPENVAELLGLTGARVRHINVQEGWATISLGSQHIIDKLSELDFVTQLNYAPPPIFRAGSVTSRAARALRANPIINSQTLDGTGLKIGVISDSFAQTTSVRDSNTTPAKGSAGNLSGSRPQDSGDLPAVVTLLNDSVSGTDEGAAMAELIHDIAPGAAIYFHAAGGNRREMTAAINALCDAGVDVIVDDVLFLFEKVYQDDIVALAAKNCEDQRGTAYFTAAGNDANFGHRYVYKDINAAVDDEASTPSGNDLHNWRTSGGSDGFMRFDVPANQKVYVILNWNQPGDNIPGSVGSQVDLDLYVTRLDSVDATVPGNSNFVARGAQFQGRTGVPSGEPVEYVVLDSGATAKTYYIAVEHKKGNKTAIPQSSAVPLEFKILYTGGRSLSAEYSFNGPTTWGHVLGEDILSVAAVPWWESLEFEPGNFTTPNIDPEPFTAVGGEQTVQFNSAGAYMPVVRTVPQFASVDGSNNTFLGSFSSTAPIDGEWDSFPNFFGTSAAAPNAAGIYLLLKQAFPDLTGALFLEAVEATAIDVTGSAASSGFDDVTGSGLIDTDAAYQYLANAFADTDGDGIADTLDNCPDDRNADQADTDGDNIGDVCDPENNTDSDGDSVTNDIDNCPNVANTDQADANNNGVGDVCESAPSTPSGGSGGGGGGGSGWGLLLLGLSLSIWQAYLTRSERKTA</sequence>
<feature type="compositionally biased region" description="Polar residues" evidence="6">
    <location>
        <begin position="654"/>
        <end position="678"/>
    </location>
</feature>
<dbReference type="InterPro" id="IPR023828">
    <property type="entry name" value="Peptidase_S8_Ser-AS"/>
</dbReference>
<dbReference type="InterPro" id="IPR034075">
    <property type="entry name" value="Glr3161-like_dom"/>
</dbReference>
<reference evidence="8" key="1">
    <citation type="submission" date="2020-09" db="EMBL/GenBank/DDBJ databases">
        <authorList>
            <person name="Yoon J.-W."/>
        </authorList>
    </citation>
    <scope>NUCLEOTIDE SEQUENCE</scope>
    <source>
        <strain evidence="8">KMU-158</strain>
    </source>
</reference>
<keyword evidence="2" id="KW-0732">Signal</keyword>
<keyword evidence="1" id="KW-0645">Protease</keyword>
<dbReference type="SUPFAM" id="SSF103647">
    <property type="entry name" value="TSP type-3 repeat"/>
    <property type="match status" value="1"/>
</dbReference>
<keyword evidence="4" id="KW-0720">Serine protease</keyword>
<dbReference type="InterPro" id="IPR017897">
    <property type="entry name" value="Thrombospondin_3_rpt"/>
</dbReference>
<dbReference type="SUPFAM" id="SSF52743">
    <property type="entry name" value="Subtilisin-like"/>
    <property type="match status" value="1"/>
</dbReference>
<proteinExistence type="predicted"/>
<dbReference type="Pfam" id="PF00082">
    <property type="entry name" value="Peptidase_S8"/>
    <property type="match status" value="1"/>
</dbReference>
<dbReference type="InterPro" id="IPR036852">
    <property type="entry name" value="Peptidase_S8/S53_dom_sf"/>
</dbReference>
<name>A0A927GX54_9GAMM</name>
<dbReference type="EMBL" id="JACXLD010000004">
    <property type="protein sequence ID" value="MBD2859084.1"/>
    <property type="molecule type" value="Genomic_DNA"/>
</dbReference>
<feature type="compositionally biased region" description="Acidic residues" evidence="6">
    <location>
        <begin position="632"/>
        <end position="653"/>
    </location>
</feature>
<dbReference type="GO" id="GO:0005509">
    <property type="term" value="F:calcium ion binding"/>
    <property type="evidence" value="ECO:0007669"/>
    <property type="project" value="InterPro"/>
</dbReference>
<dbReference type="AlphaFoldDB" id="A0A927GX54"/>
<dbReference type="PROSITE" id="PS51234">
    <property type="entry name" value="TSP3"/>
    <property type="match status" value="1"/>
</dbReference>
<dbReference type="GO" id="GO:0007155">
    <property type="term" value="P:cell adhesion"/>
    <property type="evidence" value="ECO:0007669"/>
    <property type="project" value="InterPro"/>
</dbReference>
<dbReference type="RefSeq" id="WP_190764542.1">
    <property type="nucleotide sequence ID" value="NZ_JACXLD010000004.1"/>
</dbReference>
<keyword evidence="9" id="KW-1185">Reference proteome</keyword>
<evidence type="ECO:0000256" key="6">
    <source>
        <dbReference type="SAM" id="MobiDB-lite"/>
    </source>
</evidence>
<dbReference type="Proteomes" id="UP000610558">
    <property type="component" value="Unassembled WGS sequence"/>
</dbReference>
<dbReference type="Gene3D" id="3.40.50.200">
    <property type="entry name" value="Peptidase S8/S53 domain"/>
    <property type="match status" value="1"/>
</dbReference>
<evidence type="ECO:0000256" key="1">
    <source>
        <dbReference type="ARBA" id="ARBA00022670"/>
    </source>
</evidence>